<dbReference type="Gene3D" id="2.60.40.1120">
    <property type="entry name" value="Carboxypeptidase-like, regulatory domain"/>
    <property type="match status" value="1"/>
</dbReference>
<evidence type="ECO:0000256" key="2">
    <source>
        <dbReference type="ARBA" id="ARBA00022448"/>
    </source>
</evidence>
<evidence type="ECO:0000256" key="3">
    <source>
        <dbReference type="ARBA" id="ARBA00022452"/>
    </source>
</evidence>
<dbReference type="InterPro" id="IPR036942">
    <property type="entry name" value="Beta-barrel_TonB_sf"/>
</dbReference>
<dbReference type="Pfam" id="PF00593">
    <property type="entry name" value="TonB_dep_Rec_b-barrel"/>
    <property type="match status" value="1"/>
</dbReference>
<dbReference type="InterPro" id="IPR000531">
    <property type="entry name" value="Beta-barrel_TonB"/>
</dbReference>
<keyword evidence="6 8" id="KW-0472">Membrane</keyword>
<dbReference type="Gene3D" id="2.40.170.20">
    <property type="entry name" value="TonB-dependent receptor, beta-barrel domain"/>
    <property type="match status" value="1"/>
</dbReference>
<dbReference type="Pfam" id="PF13715">
    <property type="entry name" value="CarbopepD_reg_2"/>
    <property type="match status" value="1"/>
</dbReference>
<keyword evidence="3 8" id="KW-1134">Transmembrane beta strand</keyword>
<name>A0A286GGX7_9BACT</name>
<dbReference type="PROSITE" id="PS52016">
    <property type="entry name" value="TONB_DEPENDENT_REC_3"/>
    <property type="match status" value="1"/>
</dbReference>
<keyword evidence="4 8" id="KW-0812">Transmembrane</keyword>
<dbReference type="SUPFAM" id="SSF56935">
    <property type="entry name" value="Porins"/>
    <property type="match status" value="1"/>
</dbReference>
<comment type="similarity">
    <text evidence="8 9">Belongs to the TonB-dependent receptor family.</text>
</comment>
<dbReference type="AlphaFoldDB" id="A0A286GGX7"/>
<protein>
    <submittedName>
        <fullName evidence="13">TonB-linked outer membrane protein, SusC/RagA family</fullName>
    </submittedName>
</protein>
<dbReference type="InterPro" id="IPR012910">
    <property type="entry name" value="Plug_dom"/>
</dbReference>
<feature type="domain" description="TonB-dependent receptor-like beta-barrel" evidence="11">
    <location>
        <begin position="556"/>
        <end position="1112"/>
    </location>
</feature>
<feature type="domain" description="TonB-dependent receptor plug" evidence="12">
    <location>
        <begin position="276"/>
        <end position="382"/>
    </location>
</feature>
<evidence type="ECO:0000313" key="13">
    <source>
        <dbReference type="EMBL" id="SOD94771.1"/>
    </source>
</evidence>
<dbReference type="SUPFAM" id="SSF49464">
    <property type="entry name" value="Carboxypeptidase regulatory domain-like"/>
    <property type="match status" value="1"/>
</dbReference>
<dbReference type="OrthoDB" id="9768177at2"/>
<evidence type="ECO:0000256" key="10">
    <source>
        <dbReference type="SAM" id="MobiDB-lite"/>
    </source>
</evidence>
<feature type="region of interest" description="Disordered" evidence="10">
    <location>
        <begin position="1"/>
        <end position="20"/>
    </location>
</feature>
<evidence type="ECO:0000256" key="8">
    <source>
        <dbReference type="PROSITE-ProRule" id="PRU01360"/>
    </source>
</evidence>
<dbReference type="InterPro" id="IPR037066">
    <property type="entry name" value="Plug_dom_sf"/>
</dbReference>
<evidence type="ECO:0000256" key="1">
    <source>
        <dbReference type="ARBA" id="ARBA00004571"/>
    </source>
</evidence>
<comment type="subcellular location">
    <subcellularLocation>
        <location evidence="1 8">Cell outer membrane</location>
        <topology evidence="1 8">Multi-pass membrane protein</topology>
    </subcellularLocation>
</comment>
<sequence length="1144" mass="125604">MRQHEPALLNPDVHRTDCESDPDKPDCFADFLSNKTLKGMKKRLPVPTGGLSGWPADLLPRLMNLSLIQLFLMIACTSFSFAFDGQAQELMNRPVTLNVEGQRLRVVLAQIEQQTTARFVYSSKSIGVDRPITITTRDKRLADVLTELLRPLKLSYRMVGGQIVLESDTDAHSLVTPANEAADRALSGTVTDEKNAALPGVSVVIKGSNRGSTTDANGQFKITVPDGNAITLTFSFVGYRSQDVTVGSKPTVNVSMVPDVGSLDEVVVIGYGAVRKKDLTGSVVQLKSEQLKEVPTSNVLEAAQGKIAGADITRSSGQAGARINISIRGNRSIGGNNSPLIIVDGIQYSNLEDINANDIETMDVLKDASSTAIYGSRGSNGVILITTKKGKLGKPDISFNAYSGISQVTMYPKAMDITGFRDFKREAWRAAGIWKSPADDAAIFTNVAEYDALQKGLWTDYQDALIHNGVQQNYQVGIRSGTDRLKSYVSVDYFNEKGILKLDELSRYTGRLNVDFTINDWMKIGLQSQLTYYNQSVRRDPLNQANKISPLGSLYDANGNFNFIMLDGQTANPLSDEQPNVFNNSVLTTRVLTNGYLELTPFKGFSFRSTLGVNLASIRDGAYSSPKSIDRSLTGKSLSTYNTSNGRTVNWENVMTYQRTFGQHALTMTGIASYLGNTSDNSAASGVNQLLPSQLFYSLGSATEEIKINSAFSKNNLVSFAARLNYAFRDRYLLTLTAREDGSSKLALGNKWTFFPSAAFAWRVIEEKFMQDIKGLSDLKIRASYGVAGNDPSGPYATQTTLTRLAFGFDDISAPAYTFSRNVGNTALGWELSNTKNIGLDFGLFNGRVNASLDYYDTRTSDLLLDRGLPPTTGVTTVKQNIGKTRNRGLELSLGSTNIRTQNLTWSSNVTFTKNKEEITELVTGSNDIGNGWFVGSPISVYYDYEKLGIWQTSEADLAAKLAPTQLPGEVKVKDQNNDGKIDAVNDRIILGTPRPKWSGGFDNTFKFKGFDLNLFLYARVGQMINSDRSARFDQQGVGNSTAGLDYWTPENPTNAYPRPNRNGGLKYLSTLGYQDGTYARIRNITLAYNVPVKMLPKVVRGVRVYVTGKNLVTFTKLNYDPERGGSENFPMTKLYVFGLNVNL</sequence>
<evidence type="ECO:0000313" key="14">
    <source>
        <dbReference type="Proteomes" id="UP000219452"/>
    </source>
</evidence>
<evidence type="ECO:0000256" key="6">
    <source>
        <dbReference type="ARBA" id="ARBA00023136"/>
    </source>
</evidence>
<dbReference type="GO" id="GO:0009279">
    <property type="term" value="C:cell outer membrane"/>
    <property type="evidence" value="ECO:0007669"/>
    <property type="project" value="UniProtKB-SubCell"/>
</dbReference>
<organism evidence="13 14">
    <name type="scientific">Spirosoma fluviale</name>
    <dbReference type="NCBI Taxonomy" id="1597977"/>
    <lineage>
        <taxon>Bacteria</taxon>
        <taxon>Pseudomonadati</taxon>
        <taxon>Bacteroidota</taxon>
        <taxon>Cytophagia</taxon>
        <taxon>Cytophagales</taxon>
        <taxon>Cytophagaceae</taxon>
        <taxon>Spirosoma</taxon>
    </lineage>
</organism>
<evidence type="ECO:0000256" key="5">
    <source>
        <dbReference type="ARBA" id="ARBA00023077"/>
    </source>
</evidence>
<dbReference type="Pfam" id="PF07715">
    <property type="entry name" value="Plug"/>
    <property type="match status" value="1"/>
</dbReference>
<keyword evidence="2 8" id="KW-0813">Transport</keyword>
<evidence type="ECO:0000259" key="12">
    <source>
        <dbReference type="Pfam" id="PF07715"/>
    </source>
</evidence>
<evidence type="ECO:0000259" key="11">
    <source>
        <dbReference type="Pfam" id="PF00593"/>
    </source>
</evidence>
<dbReference type="InterPro" id="IPR023996">
    <property type="entry name" value="TonB-dep_OMP_SusC/RagA"/>
</dbReference>
<dbReference type="FunFam" id="2.170.130.10:FF:000008">
    <property type="entry name" value="SusC/RagA family TonB-linked outer membrane protein"/>
    <property type="match status" value="1"/>
</dbReference>
<reference evidence="14" key="1">
    <citation type="submission" date="2017-09" db="EMBL/GenBank/DDBJ databases">
        <authorList>
            <person name="Varghese N."/>
            <person name="Submissions S."/>
        </authorList>
    </citation>
    <scope>NUCLEOTIDE SEQUENCE [LARGE SCALE GENOMIC DNA]</scope>
    <source>
        <strain evidence="14">DSM 29961</strain>
    </source>
</reference>
<accession>A0A286GGX7</accession>
<dbReference type="NCBIfam" id="TIGR04056">
    <property type="entry name" value="OMP_RagA_SusC"/>
    <property type="match status" value="1"/>
</dbReference>
<dbReference type="InterPro" id="IPR008969">
    <property type="entry name" value="CarboxyPept-like_regulatory"/>
</dbReference>
<keyword evidence="7 8" id="KW-0998">Cell outer membrane</keyword>
<keyword evidence="5 9" id="KW-0798">TonB box</keyword>
<gene>
    <name evidence="13" type="ORF">SAMN06269250_4634</name>
</gene>
<evidence type="ECO:0000256" key="4">
    <source>
        <dbReference type="ARBA" id="ARBA00022692"/>
    </source>
</evidence>
<dbReference type="EMBL" id="OCNH01000004">
    <property type="protein sequence ID" value="SOD94771.1"/>
    <property type="molecule type" value="Genomic_DNA"/>
</dbReference>
<dbReference type="InterPro" id="IPR023997">
    <property type="entry name" value="TonB-dep_OMP_SusC/RagA_CS"/>
</dbReference>
<evidence type="ECO:0000256" key="9">
    <source>
        <dbReference type="RuleBase" id="RU003357"/>
    </source>
</evidence>
<dbReference type="InterPro" id="IPR039426">
    <property type="entry name" value="TonB-dep_rcpt-like"/>
</dbReference>
<proteinExistence type="inferred from homology"/>
<dbReference type="NCBIfam" id="TIGR04057">
    <property type="entry name" value="SusC_RagA_signa"/>
    <property type="match status" value="1"/>
</dbReference>
<dbReference type="Gene3D" id="2.170.130.10">
    <property type="entry name" value="TonB-dependent receptor, plug domain"/>
    <property type="match status" value="1"/>
</dbReference>
<dbReference type="Proteomes" id="UP000219452">
    <property type="component" value="Unassembled WGS sequence"/>
</dbReference>
<keyword evidence="14" id="KW-1185">Reference proteome</keyword>
<evidence type="ECO:0000256" key="7">
    <source>
        <dbReference type="ARBA" id="ARBA00023237"/>
    </source>
</evidence>